<dbReference type="GO" id="GO:0005524">
    <property type="term" value="F:ATP binding"/>
    <property type="evidence" value="ECO:0007669"/>
    <property type="project" value="UniProtKB-UniRule"/>
</dbReference>
<gene>
    <name evidence="15" type="primary">murE</name>
    <name evidence="20" type="ordered locus">DSY2912</name>
</gene>
<feature type="domain" description="Mur ligase N-terminal catalytic" evidence="17">
    <location>
        <begin position="31"/>
        <end position="99"/>
    </location>
</feature>
<keyword evidence="15" id="KW-0067">ATP-binding</keyword>
<protein>
    <recommendedName>
        <fullName evidence="11 15">UDP-N-acetylmuramoyl-L-alanyl-D-glutamate--2,6-diaminopimelate ligase</fullName>
        <ecNumber evidence="10 15">6.3.2.13</ecNumber>
    </recommendedName>
    <alternativeName>
        <fullName evidence="12 15">Meso-A2pm-adding enzyme</fullName>
    </alternativeName>
    <alternativeName>
        <fullName evidence="13 15">Meso-diaminopimelate-adding enzyme</fullName>
    </alternativeName>
    <alternativeName>
        <fullName evidence="14 15">UDP-MurNAc-L-Ala-D-Glu:meso-diaminopimelate ligase</fullName>
    </alternativeName>
    <alternativeName>
        <fullName evidence="15">UDP-MurNAc-tripeptide synthetase</fullName>
    </alternativeName>
    <alternativeName>
        <fullName evidence="15">UDP-N-acetylmuramyl-tripeptide synthetase</fullName>
    </alternativeName>
</protein>
<keyword evidence="15" id="KW-0436">Ligase</keyword>
<dbReference type="Pfam" id="PF02875">
    <property type="entry name" value="Mur_ligase_C"/>
    <property type="match status" value="1"/>
</dbReference>
<keyword evidence="5 15" id="KW-0573">Peptidoglycan synthesis</keyword>
<comment type="similarity">
    <text evidence="2 15">Belongs to the MurCDEF family. MurE subfamily.</text>
</comment>
<comment type="PTM">
    <text evidence="15">Carboxylation is probably crucial for Mg(2+) binding and, consequently, for the gamma-phosphate positioning of ATP.</text>
</comment>
<dbReference type="FunFam" id="3.90.190.20:FF:000006">
    <property type="entry name" value="UDP-N-acetylmuramoyl-L-alanyl-D-glutamate--2,6-diaminopimelate ligase"/>
    <property type="match status" value="1"/>
</dbReference>
<dbReference type="AlphaFoldDB" id="Q24TE1"/>
<feature type="binding site" evidence="15">
    <location>
        <position position="389"/>
    </location>
    <ligand>
        <name>meso-2,6-diaminopimelate</name>
        <dbReference type="ChEBI" id="CHEBI:57791"/>
    </ligand>
</feature>
<dbReference type="PANTHER" id="PTHR23135">
    <property type="entry name" value="MUR LIGASE FAMILY MEMBER"/>
    <property type="match status" value="1"/>
</dbReference>
<dbReference type="Pfam" id="PF08245">
    <property type="entry name" value="Mur_ligase_M"/>
    <property type="match status" value="1"/>
</dbReference>
<proteinExistence type="inferred from homology"/>
<dbReference type="Pfam" id="PF01225">
    <property type="entry name" value="Mur_ligase"/>
    <property type="match status" value="1"/>
</dbReference>
<dbReference type="PANTHER" id="PTHR23135:SF4">
    <property type="entry name" value="UDP-N-ACETYLMURAMOYL-L-ALANYL-D-GLUTAMATE--2,6-DIAMINOPIMELATE LIGASE MURE HOMOLOG, CHLOROPLASTIC"/>
    <property type="match status" value="1"/>
</dbReference>
<feature type="domain" description="Mur ligase central" evidence="19">
    <location>
        <begin position="114"/>
        <end position="316"/>
    </location>
</feature>
<keyword evidence="21" id="KW-1185">Reference proteome</keyword>
<evidence type="ECO:0000256" key="4">
    <source>
        <dbReference type="ARBA" id="ARBA00022960"/>
    </source>
</evidence>
<name>Q24TE1_DESHY</name>
<dbReference type="SUPFAM" id="SSF53244">
    <property type="entry name" value="MurD-like peptide ligases, peptide-binding domain"/>
    <property type="match status" value="1"/>
</dbReference>
<feature type="binding site" evidence="15">
    <location>
        <position position="38"/>
    </location>
    <ligand>
        <name>UDP-N-acetyl-alpha-D-muramoyl-L-alanyl-D-glutamate</name>
        <dbReference type="ChEBI" id="CHEBI:83900"/>
    </ligand>
</feature>
<feature type="short sequence motif" description="Meso-diaminopimelate recognition motif" evidence="15">
    <location>
        <begin position="413"/>
        <end position="416"/>
    </location>
</feature>
<feature type="binding site" evidence="15">
    <location>
        <begin position="158"/>
        <end position="159"/>
    </location>
    <ligand>
        <name>UDP-N-acetyl-alpha-D-muramoyl-L-alanyl-D-glutamate</name>
        <dbReference type="ChEBI" id="CHEBI:83900"/>
    </ligand>
</feature>
<comment type="catalytic activity">
    <reaction evidence="8 15">
        <text>UDP-N-acetyl-alpha-D-muramoyl-L-alanyl-D-glutamate + meso-2,6-diaminopimelate + ATP = UDP-N-acetyl-alpha-D-muramoyl-L-alanyl-gamma-D-glutamyl-meso-2,6-diaminopimelate + ADP + phosphate + H(+)</text>
        <dbReference type="Rhea" id="RHEA:23676"/>
        <dbReference type="ChEBI" id="CHEBI:15378"/>
        <dbReference type="ChEBI" id="CHEBI:30616"/>
        <dbReference type="ChEBI" id="CHEBI:43474"/>
        <dbReference type="ChEBI" id="CHEBI:57791"/>
        <dbReference type="ChEBI" id="CHEBI:83900"/>
        <dbReference type="ChEBI" id="CHEBI:83905"/>
        <dbReference type="ChEBI" id="CHEBI:456216"/>
        <dbReference type="EC" id="6.3.2.13"/>
    </reaction>
</comment>
<keyword evidence="15" id="KW-0547">Nucleotide-binding</keyword>
<dbReference type="InterPro" id="IPR036565">
    <property type="entry name" value="Mur-like_cat_sf"/>
</dbReference>
<evidence type="ECO:0000256" key="15">
    <source>
        <dbReference type="HAMAP-Rule" id="MF_00208"/>
    </source>
</evidence>
<dbReference type="Gene3D" id="3.90.190.20">
    <property type="entry name" value="Mur ligase, C-terminal domain"/>
    <property type="match status" value="1"/>
</dbReference>
<dbReference type="NCBIfam" id="TIGR01085">
    <property type="entry name" value="murE"/>
    <property type="match status" value="1"/>
</dbReference>
<comment type="cofactor">
    <cofactor evidence="15">
        <name>Mg(2+)</name>
        <dbReference type="ChEBI" id="CHEBI:18420"/>
    </cofactor>
</comment>
<evidence type="ECO:0000259" key="18">
    <source>
        <dbReference type="Pfam" id="PF02875"/>
    </source>
</evidence>
<keyword evidence="4 15" id="KW-0133">Cell shape</keyword>
<dbReference type="InterPro" id="IPR005761">
    <property type="entry name" value="UDP-N-AcMur-Glu-dNH2Pim_ligase"/>
</dbReference>
<feature type="binding site" evidence="15">
    <location>
        <position position="185"/>
    </location>
    <ligand>
        <name>UDP-N-acetyl-alpha-D-muramoyl-L-alanyl-D-glutamate</name>
        <dbReference type="ChEBI" id="CHEBI:83900"/>
    </ligand>
</feature>
<dbReference type="InterPro" id="IPR004101">
    <property type="entry name" value="Mur_ligase_C"/>
</dbReference>
<dbReference type="InterPro" id="IPR000713">
    <property type="entry name" value="Mur_ligase_N"/>
</dbReference>
<evidence type="ECO:0000259" key="17">
    <source>
        <dbReference type="Pfam" id="PF01225"/>
    </source>
</evidence>
<evidence type="ECO:0000256" key="14">
    <source>
        <dbReference type="ARBA" id="ARBA00081560"/>
    </source>
</evidence>
<evidence type="ECO:0000256" key="8">
    <source>
        <dbReference type="ARBA" id="ARBA00050251"/>
    </source>
</evidence>
<feature type="modified residue" description="N6-carboxylysine" evidence="15">
    <location>
        <position position="225"/>
    </location>
</feature>
<evidence type="ECO:0000256" key="11">
    <source>
        <dbReference type="ARBA" id="ARBA00072883"/>
    </source>
</evidence>
<feature type="binding site" evidence="15">
    <location>
        <position position="193"/>
    </location>
    <ligand>
        <name>UDP-N-acetyl-alpha-D-muramoyl-L-alanyl-D-glutamate</name>
        <dbReference type="ChEBI" id="CHEBI:83900"/>
    </ligand>
</feature>
<dbReference type="EC" id="6.3.2.13" evidence="10 15"/>
<dbReference type="EMBL" id="AP008230">
    <property type="protein sequence ID" value="BAE84701.1"/>
    <property type="molecule type" value="Genomic_DNA"/>
</dbReference>
<evidence type="ECO:0000259" key="19">
    <source>
        <dbReference type="Pfam" id="PF08245"/>
    </source>
</evidence>
<dbReference type="InterPro" id="IPR035911">
    <property type="entry name" value="MurE/MurF_N"/>
</dbReference>
<dbReference type="KEGG" id="dsy:DSY2912"/>
<dbReference type="InterPro" id="IPR036615">
    <property type="entry name" value="Mur_ligase_C_dom_sf"/>
</dbReference>
<dbReference type="GO" id="GO:0008360">
    <property type="term" value="P:regulation of cell shape"/>
    <property type="evidence" value="ECO:0007669"/>
    <property type="project" value="UniProtKB-KW"/>
</dbReference>
<keyword evidence="7 15" id="KW-0961">Cell wall biogenesis/degradation</keyword>
<dbReference type="GO" id="GO:0008765">
    <property type="term" value="F:UDP-N-acetylmuramoylalanyl-D-glutamate-2,6-diaminopimelate ligase activity"/>
    <property type="evidence" value="ECO:0007669"/>
    <property type="project" value="UniProtKB-UniRule"/>
</dbReference>
<dbReference type="Proteomes" id="UP000001946">
    <property type="component" value="Chromosome"/>
</dbReference>
<dbReference type="SUPFAM" id="SSF63418">
    <property type="entry name" value="MurE/MurF N-terminal domain"/>
    <property type="match status" value="1"/>
</dbReference>
<evidence type="ECO:0000256" key="3">
    <source>
        <dbReference type="ARBA" id="ARBA00022618"/>
    </source>
</evidence>
<evidence type="ECO:0000256" key="10">
    <source>
        <dbReference type="ARBA" id="ARBA00066633"/>
    </source>
</evidence>
<dbReference type="NCBIfam" id="NF001126">
    <property type="entry name" value="PRK00139.1-4"/>
    <property type="match status" value="1"/>
</dbReference>
<dbReference type="STRING" id="138119.DSY2912"/>
<evidence type="ECO:0000256" key="1">
    <source>
        <dbReference type="ARBA" id="ARBA00004752"/>
    </source>
</evidence>
<dbReference type="eggNOG" id="COG0769">
    <property type="taxonomic scope" value="Bacteria"/>
</dbReference>
<organism evidence="20 21">
    <name type="scientific">Desulfitobacterium hafniense (strain Y51)</name>
    <dbReference type="NCBI Taxonomy" id="138119"/>
    <lineage>
        <taxon>Bacteria</taxon>
        <taxon>Bacillati</taxon>
        <taxon>Bacillota</taxon>
        <taxon>Clostridia</taxon>
        <taxon>Eubacteriales</taxon>
        <taxon>Desulfitobacteriaceae</taxon>
        <taxon>Desulfitobacterium</taxon>
    </lineage>
</organism>
<keyword evidence="3 15" id="KW-0132">Cell division</keyword>
<evidence type="ECO:0000256" key="12">
    <source>
        <dbReference type="ARBA" id="ARBA00075482"/>
    </source>
</evidence>
<dbReference type="InterPro" id="IPR013221">
    <property type="entry name" value="Mur_ligase_cen"/>
</dbReference>
<accession>Q24TE1</accession>
<evidence type="ECO:0000313" key="20">
    <source>
        <dbReference type="EMBL" id="BAE84701.1"/>
    </source>
</evidence>
<dbReference type="GO" id="GO:0009252">
    <property type="term" value="P:peptidoglycan biosynthetic process"/>
    <property type="evidence" value="ECO:0007669"/>
    <property type="project" value="UniProtKB-UniRule"/>
</dbReference>
<dbReference type="Gene3D" id="3.40.1390.10">
    <property type="entry name" value="MurE/MurF, N-terminal domain"/>
    <property type="match status" value="1"/>
</dbReference>
<dbReference type="GO" id="GO:0051301">
    <property type="term" value="P:cell division"/>
    <property type="evidence" value="ECO:0007669"/>
    <property type="project" value="UniProtKB-KW"/>
</dbReference>
<keyword evidence="15" id="KW-0460">Magnesium</keyword>
<dbReference type="GO" id="GO:0000287">
    <property type="term" value="F:magnesium ion binding"/>
    <property type="evidence" value="ECO:0007669"/>
    <property type="project" value="UniProtKB-UniRule"/>
</dbReference>
<comment type="caution">
    <text evidence="15">Lacks conserved residue(s) required for the propagation of feature annotation.</text>
</comment>
<evidence type="ECO:0000256" key="16">
    <source>
        <dbReference type="RuleBase" id="RU004135"/>
    </source>
</evidence>
<keyword evidence="6 15" id="KW-0131">Cell cycle</keyword>
<evidence type="ECO:0000256" key="6">
    <source>
        <dbReference type="ARBA" id="ARBA00023306"/>
    </source>
</evidence>
<evidence type="ECO:0000256" key="13">
    <source>
        <dbReference type="ARBA" id="ARBA00076158"/>
    </source>
</evidence>
<reference evidence="20 21" key="1">
    <citation type="journal article" date="2006" name="J. Bacteriol.">
        <title>Complete genome sequence of the dehalorespiring bacterium Desulfitobacterium hafniense Y51 and comparison with Dehalococcoides ethenogenes 195.</title>
        <authorList>
            <person name="Nonaka H."/>
            <person name="Keresztes G."/>
            <person name="Shinoda Y."/>
            <person name="Ikenaga Y."/>
            <person name="Abe M."/>
            <person name="Naito K."/>
            <person name="Inatomi K."/>
            <person name="Furukawa K."/>
            <person name="Inui M."/>
            <person name="Yukawa H."/>
        </authorList>
    </citation>
    <scope>NUCLEOTIDE SEQUENCE [LARGE SCALE GENOMIC DNA]</scope>
    <source>
        <strain evidence="20 21">Y51</strain>
    </source>
</reference>
<evidence type="ECO:0000313" key="21">
    <source>
        <dbReference type="Proteomes" id="UP000001946"/>
    </source>
</evidence>
<feature type="domain" description="Mur ligase C-terminal" evidence="18">
    <location>
        <begin position="340"/>
        <end position="465"/>
    </location>
</feature>
<evidence type="ECO:0000256" key="7">
    <source>
        <dbReference type="ARBA" id="ARBA00023316"/>
    </source>
</evidence>
<sequence length="496" mass="53640">MMRVKSVRKRLSEIASGIEIVNHVGDQDTLIQGMVMDSRQVQPGDLYACVPGMNVDGHDFAAQAIAQGAAALLVERILPLDIPQLQVKKVREVMGNLAANLYDHPAAKLEVVGVTGTNGKTTITYLVESIAAGEGKKVGLIGTLGARIAGRELPGNRTTPEAIDLQKLLKEMVDEGVQLAVMEVSSHALVFGRVTGCEFDAGIFSNLTQDHLDYHKTMEEYLQAKAQLFSGLTGVKEPKVGVVNGDDPAAETLIRLSAAPVVTYGVNADLLDYRAEDILLTADGVKFTVRFKGGESQVEYSTPGMFSVYNALAAFAWGVESGRSPGQVREALAAVQGVPGRFESVRMGQPFQIIVDYAHTPDGLENVCRTAQEFTQGRLITVFGCGGDRDKGKRPQMGAIAEELSDHVIVTSDNPRTEDPRQIIRDILEGIEGIDYTANVNRREAIECACLLAKEGDTVLIAGKGHEDYQIIGKDVFPFDDREVAREALRRLGYVG</sequence>
<dbReference type="GO" id="GO:0005737">
    <property type="term" value="C:cytoplasm"/>
    <property type="evidence" value="ECO:0007669"/>
    <property type="project" value="UniProtKB-SubCell"/>
</dbReference>
<evidence type="ECO:0000256" key="9">
    <source>
        <dbReference type="ARBA" id="ARBA00056782"/>
    </source>
</evidence>
<dbReference type="SUPFAM" id="SSF53623">
    <property type="entry name" value="MurD-like peptide ligases, catalytic domain"/>
    <property type="match status" value="1"/>
</dbReference>
<evidence type="ECO:0000256" key="2">
    <source>
        <dbReference type="ARBA" id="ARBA00005898"/>
    </source>
</evidence>
<comment type="function">
    <text evidence="9 15">Catalyzes the addition of meso-diaminopimelic acid to the nucleotide precursor UDP-N-acetylmuramoyl-L-alanyl-D-glutamate (UMAG) in the biosynthesis of bacterial cell-wall peptidoglycan.</text>
</comment>
<dbReference type="UniPathway" id="UPA00219"/>
<keyword evidence="15" id="KW-0963">Cytoplasm</keyword>
<dbReference type="GO" id="GO:0071555">
    <property type="term" value="P:cell wall organization"/>
    <property type="evidence" value="ECO:0007669"/>
    <property type="project" value="UniProtKB-KW"/>
</dbReference>
<comment type="subcellular location">
    <subcellularLocation>
        <location evidence="15 16">Cytoplasm</location>
    </subcellularLocation>
</comment>
<feature type="binding site" evidence="15">
    <location>
        <position position="463"/>
    </location>
    <ligand>
        <name>meso-2,6-diaminopimelate</name>
        <dbReference type="ChEBI" id="CHEBI:57791"/>
    </ligand>
</feature>
<evidence type="ECO:0000256" key="5">
    <source>
        <dbReference type="ARBA" id="ARBA00022984"/>
    </source>
</evidence>
<feature type="binding site" evidence="15">
    <location>
        <begin position="116"/>
        <end position="122"/>
    </location>
    <ligand>
        <name>ATP</name>
        <dbReference type="ChEBI" id="CHEBI:30616"/>
    </ligand>
</feature>
<feature type="binding site" evidence="15">
    <location>
        <position position="467"/>
    </location>
    <ligand>
        <name>meso-2,6-diaminopimelate</name>
        <dbReference type="ChEBI" id="CHEBI:57791"/>
    </ligand>
</feature>
<dbReference type="HAMAP" id="MF_00208">
    <property type="entry name" value="MurE"/>
    <property type="match status" value="1"/>
</dbReference>
<feature type="binding site" evidence="15">
    <location>
        <begin position="413"/>
        <end position="416"/>
    </location>
    <ligand>
        <name>meso-2,6-diaminopimelate</name>
        <dbReference type="ChEBI" id="CHEBI:57791"/>
    </ligand>
</feature>
<comment type="pathway">
    <text evidence="1 15 16">Cell wall biogenesis; peptidoglycan biosynthesis.</text>
</comment>
<dbReference type="NCBIfam" id="NF001124">
    <property type="entry name" value="PRK00139.1-2"/>
    <property type="match status" value="1"/>
</dbReference>
<dbReference type="HOGENOM" id="CLU_022291_4_1_9"/>
<dbReference type="Gene3D" id="3.40.1190.10">
    <property type="entry name" value="Mur-like, catalytic domain"/>
    <property type="match status" value="1"/>
</dbReference>